<evidence type="ECO:0000256" key="6">
    <source>
        <dbReference type="PROSITE-ProRule" id="PRU10007"/>
    </source>
</evidence>
<feature type="active site" evidence="6">
    <location>
        <position position="250"/>
    </location>
</feature>
<proteinExistence type="inferred from homology"/>
<accession>A0ABU1IIX3</accession>
<evidence type="ECO:0000256" key="4">
    <source>
        <dbReference type="ARBA" id="ARBA00037921"/>
    </source>
</evidence>
<dbReference type="InterPro" id="IPR016161">
    <property type="entry name" value="Ald_DH/histidinol_DH"/>
</dbReference>
<evidence type="ECO:0000313" key="10">
    <source>
        <dbReference type="Proteomes" id="UP001185012"/>
    </source>
</evidence>
<keyword evidence="2 7" id="KW-0560">Oxidoreductase</keyword>
<name>A0ABU1IIX3_9BACL</name>
<dbReference type="Proteomes" id="UP001185012">
    <property type="component" value="Unassembled WGS sequence"/>
</dbReference>
<dbReference type="Pfam" id="PF00171">
    <property type="entry name" value="Aldedh"/>
    <property type="match status" value="1"/>
</dbReference>
<comment type="caution">
    <text evidence="9">The sequence shown here is derived from an EMBL/GenBank/DDBJ whole genome shotgun (WGS) entry which is preliminary data.</text>
</comment>
<dbReference type="PROSITE" id="PS00687">
    <property type="entry name" value="ALDEHYDE_DEHYDR_GLU"/>
    <property type="match status" value="1"/>
</dbReference>
<dbReference type="InterPro" id="IPR015590">
    <property type="entry name" value="Aldehyde_DH_dom"/>
</dbReference>
<dbReference type="PANTHER" id="PTHR43860">
    <property type="entry name" value="BETAINE ALDEHYDE DEHYDROGENASE"/>
    <property type="match status" value="1"/>
</dbReference>
<dbReference type="InterPro" id="IPR016160">
    <property type="entry name" value="Ald_DH_CS_CYS"/>
</dbReference>
<evidence type="ECO:0000256" key="5">
    <source>
        <dbReference type="NCBIfam" id="TIGR01804"/>
    </source>
</evidence>
<keyword evidence="3" id="KW-0520">NAD</keyword>
<evidence type="ECO:0000256" key="3">
    <source>
        <dbReference type="ARBA" id="ARBA00023027"/>
    </source>
</evidence>
<dbReference type="CDD" id="cd07119">
    <property type="entry name" value="ALDH_BADH-GbsA"/>
    <property type="match status" value="1"/>
</dbReference>
<evidence type="ECO:0000256" key="1">
    <source>
        <dbReference type="ARBA" id="ARBA00009986"/>
    </source>
</evidence>
<comment type="similarity">
    <text evidence="1 7">Belongs to the aldehyde dehydrogenase family.</text>
</comment>
<organism evidence="9 10">
    <name type="scientific">Desmospora profundinema</name>
    <dbReference type="NCBI Taxonomy" id="1571184"/>
    <lineage>
        <taxon>Bacteria</taxon>
        <taxon>Bacillati</taxon>
        <taxon>Bacillota</taxon>
        <taxon>Bacilli</taxon>
        <taxon>Bacillales</taxon>
        <taxon>Thermoactinomycetaceae</taxon>
        <taxon>Desmospora</taxon>
    </lineage>
</organism>
<dbReference type="InterPro" id="IPR016163">
    <property type="entry name" value="Ald_DH_C"/>
</dbReference>
<dbReference type="Gene3D" id="3.40.309.10">
    <property type="entry name" value="Aldehyde Dehydrogenase, Chain A, domain 2"/>
    <property type="match status" value="1"/>
</dbReference>
<keyword evidence="10" id="KW-1185">Reference proteome</keyword>
<dbReference type="PROSITE" id="PS00070">
    <property type="entry name" value="ALDEHYDE_DEHYDR_CYS"/>
    <property type="match status" value="1"/>
</dbReference>
<evidence type="ECO:0000313" key="9">
    <source>
        <dbReference type="EMBL" id="MDR6224713.1"/>
    </source>
</evidence>
<reference evidence="9 10" key="1">
    <citation type="submission" date="2023-07" db="EMBL/GenBank/DDBJ databases">
        <title>Genomic Encyclopedia of Type Strains, Phase IV (KMG-IV): sequencing the most valuable type-strain genomes for metagenomic binning, comparative biology and taxonomic classification.</title>
        <authorList>
            <person name="Goeker M."/>
        </authorList>
    </citation>
    <scope>NUCLEOTIDE SEQUENCE [LARGE SCALE GENOMIC DNA]</scope>
    <source>
        <strain evidence="9 10">DSM 45903</strain>
    </source>
</reference>
<evidence type="ECO:0000256" key="7">
    <source>
        <dbReference type="RuleBase" id="RU003345"/>
    </source>
</evidence>
<feature type="domain" description="Aldehyde dehydrogenase" evidence="8">
    <location>
        <begin position="12"/>
        <end position="477"/>
    </location>
</feature>
<dbReference type="Gene3D" id="3.40.605.10">
    <property type="entry name" value="Aldehyde Dehydrogenase, Chain A, domain 1"/>
    <property type="match status" value="1"/>
</dbReference>
<sequence>MIRKKMYIDGEWVEARSGNTRKVINPYNREEIAIVPEGDREDAVRAIKAARRAFDQGPWPQTPASERGKKLWEVAALIDRDQEELARLETLDTGKTLVESRADMEDIAAVFRYYAGLADKDGGEEIDPPMPDAVSRVVREPVGVCGMITPWNYPLLQASWKLAPALAAGCTMVLKPSEITPLTTLKVAELMEEVGFPQGVVNIVTGPGASVGAELSESDQVDLVSFTGGIETGRNIMKAASGNMKKIALELGGKNPNIVFADSDFETTVDYALNAVYFHAGQVCSAGARLLVEEKIHDRFVEELISRVKRIRLGSGLDESTQMGPLTSEEHRAKVEGYIEIGKEEGAKLLIGGKRPEGKEFEQGFFLEPTVFDGCRSDMRIVQEETFGPILTVETFRTEEEAIRLANDSIYGLAGAVWTRDINQAQRVARKLRMGTVWINDFHPYFPQAPWGGYKQSGIGRELGKTGLEEYTEQKHIFQNLNPQPMGWFK</sequence>
<dbReference type="GO" id="GO:0008802">
    <property type="term" value="F:betaine-aldehyde dehydrogenase (NAD+) activity"/>
    <property type="evidence" value="ECO:0007669"/>
    <property type="project" value="UniProtKB-EC"/>
</dbReference>
<dbReference type="InterPro" id="IPR016162">
    <property type="entry name" value="Ald_DH_N"/>
</dbReference>
<comment type="pathway">
    <text evidence="4">Amine and polyamine biosynthesis; betaine biosynthesis via choline pathway; betaine from betaine aldehyde: step 1/1.</text>
</comment>
<dbReference type="InterPro" id="IPR011264">
    <property type="entry name" value="BADH"/>
</dbReference>
<dbReference type="InterPro" id="IPR029510">
    <property type="entry name" value="Ald_DH_CS_GLU"/>
</dbReference>
<evidence type="ECO:0000259" key="8">
    <source>
        <dbReference type="Pfam" id="PF00171"/>
    </source>
</evidence>
<dbReference type="NCBIfam" id="TIGR01804">
    <property type="entry name" value="BADH"/>
    <property type="match status" value="1"/>
</dbReference>
<gene>
    <name evidence="9" type="ORF">JOE21_000701</name>
</gene>
<dbReference type="PANTHER" id="PTHR43860:SF2">
    <property type="entry name" value="BETAINE ALDEHYDE DEHYDROGENASE-RELATED"/>
    <property type="match status" value="1"/>
</dbReference>
<dbReference type="EC" id="1.2.1.8" evidence="5"/>
<protein>
    <recommendedName>
        <fullName evidence="5">Betaine-aldehyde dehydrogenase</fullName>
        <ecNumber evidence="5">1.2.1.8</ecNumber>
    </recommendedName>
</protein>
<evidence type="ECO:0000256" key="2">
    <source>
        <dbReference type="ARBA" id="ARBA00023002"/>
    </source>
</evidence>
<dbReference type="SUPFAM" id="SSF53720">
    <property type="entry name" value="ALDH-like"/>
    <property type="match status" value="1"/>
</dbReference>
<dbReference type="EMBL" id="JAVDQG010000001">
    <property type="protein sequence ID" value="MDR6224713.1"/>
    <property type="molecule type" value="Genomic_DNA"/>
</dbReference>